<protein>
    <submittedName>
        <fullName evidence="2">Uncharacterized protein</fullName>
    </submittedName>
</protein>
<keyword evidence="3" id="KW-1185">Reference proteome</keyword>
<gene>
    <name evidence="2" type="ORF">SYNPS1DRAFT_31016</name>
</gene>
<sequence length="222" mass="24662">MLIKSISRLAIATLCALLPVVLWAVGAVVEASDFASLELFQSASERCRQAVEQLDKSHSMLATCYPEQSLYFQIIPRICTPHCLDVTVQAARNLVDACDLHINSPSSQLPYYVWSNRAAATASCQKVDEKTHCAQELLRVASNWMLRGMPSNAGKAPAEHLDCDNPCMRQIYWSVNGDERFLALVYFNMLPDAAELFNAFKEHCPFAKHKGVPRSDASPDVD</sequence>
<feature type="chain" id="PRO_5020550024" evidence="1">
    <location>
        <begin position="32"/>
        <end position="222"/>
    </location>
</feature>
<dbReference type="OrthoDB" id="5565101at2759"/>
<evidence type="ECO:0000313" key="3">
    <source>
        <dbReference type="Proteomes" id="UP000278143"/>
    </source>
</evidence>
<name>A0A4P9YTX4_9FUNG</name>
<reference evidence="3" key="1">
    <citation type="journal article" date="2018" name="Nat. Microbiol.">
        <title>Leveraging single-cell genomics to expand the fungal tree of life.</title>
        <authorList>
            <person name="Ahrendt S.R."/>
            <person name="Quandt C.A."/>
            <person name="Ciobanu D."/>
            <person name="Clum A."/>
            <person name="Salamov A."/>
            <person name="Andreopoulos B."/>
            <person name="Cheng J.F."/>
            <person name="Woyke T."/>
            <person name="Pelin A."/>
            <person name="Henrissat B."/>
            <person name="Reynolds N.K."/>
            <person name="Benny G.L."/>
            <person name="Smith M.E."/>
            <person name="James T.Y."/>
            <person name="Grigoriev I.V."/>
        </authorList>
    </citation>
    <scope>NUCLEOTIDE SEQUENCE [LARGE SCALE GENOMIC DNA]</scope>
    <source>
        <strain evidence="3">Benny S71-1</strain>
    </source>
</reference>
<evidence type="ECO:0000256" key="1">
    <source>
        <dbReference type="SAM" id="SignalP"/>
    </source>
</evidence>
<evidence type="ECO:0000313" key="2">
    <source>
        <dbReference type="EMBL" id="RKP23264.1"/>
    </source>
</evidence>
<dbReference type="EMBL" id="KZ991154">
    <property type="protein sequence ID" value="RKP23264.1"/>
    <property type="molecule type" value="Genomic_DNA"/>
</dbReference>
<proteinExistence type="predicted"/>
<accession>A0A4P9YTX4</accession>
<dbReference type="Proteomes" id="UP000278143">
    <property type="component" value="Unassembled WGS sequence"/>
</dbReference>
<keyword evidence="1" id="KW-0732">Signal</keyword>
<feature type="signal peptide" evidence="1">
    <location>
        <begin position="1"/>
        <end position="31"/>
    </location>
</feature>
<organism evidence="2 3">
    <name type="scientific">Syncephalis pseudoplumigaleata</name>
    <dbReference type="NCBI Taxonomy" id="1712513"/>
    <lineage>
        <taxon>Eukaryota</taxon>
        <taxon>Fungi</taxon>
        <taxon>Fungi incertae sedis</taxon>
        <taxon>Zoopagomycota</taxon>
        <taxon>Zoopagomycotina</taxon>
        <taxon>Zoopagomycetes</taxon>
        <taxon>Zoopagales</taxon>
        <taxon>Piptocephalidaceae</taxon>
        <taxon>Syncephalis</taxon>
    </lineage>
</organism>
<dbReference type="AlphaFoldDB" id="A0A4P9YTX4"/>